<dbReference type="Proteomes" id="UP000075243">
    <property type="component" value="Chromosome 10"/>
</dbReference>
<dbReference type="Gramene" id="C.cajan_14785.t">
    <property type="protein sequence ID" value="C.cajan_14785.t.cds1"/>
    <property type="gene ID" value="C.cajan_14785"/>
</dbReference>
<organism evidence="2 3">
    <name type="scientific">Cajanus cajan</name>
    <name type="common">Pigeon pea</name>
    <name type="synonym">Cajanus indicus</name>
    <dbReference type="NCBI Taxonomy" id="3821"/>
    <lineage>
        <taxon>Eukaryota</taxon>
        <taxon>Viridiplantae</taxon>
        <taxon>Streptophyta</taxon>
        <taxon>Embryophyta</taxon>
        <taxon>Tracheophyta</taxon>
        <taxon>Spermatophyta</taxon>
        <taxon>Magnoliopsida</taxon>
        <taxon>eudicotyledons</taxon>
        <taxon>Gunneridae</taxon>
        <taxon>Pentapetalae</taxon>
        <taxon>rosids</taxon>
        <taxon>fabids</taxon>
        <taxon>Fabales</taxon>
        <taxon>Fabaceae</taxon>
        <taxon>Papilionoideae</taxon>
        <taxon>50 kb inversion clade</taxon>
        <taxon>NPAAA clade</taxon>
        <taxon>indigoferoid/millettioid clade</taxon>
        <taxon>Phaseoleae</taxon>
        <taxon>Cajanus</taxon>
    </lineage>
</organism>
<reference evidence="2 3" key="1">
    <citation type="journal article" date="2012" name="Nat. Biotechnol.">
        <title>Draft genome sequence of pigeonpea (Cajanus cajan), an orphan legume crop of resource-poor farmers.</title>
        <authorList>
            <person name="Varshney R.K."/>
            <person name="Chen W."/>
            <person name="Li Y."/>
            <person name="Bharti A.K."/>
            <person name="Saxena R.K."/>
            <person name="Schlueter J.A."/>
            <person name="Donoghue M.T."/>
            <person name="Azam S."/>
            <person name="Fan G."/>
            <person name="Whaley A.M."/>
            <person name="Farmer A.D."/>
            <person name="Sheridan J."/>
            <person name="Iwata A."/>
            <person name="Tuteja R."/>
            <person name="Penmetsa R.V."/>
            <person name="Wu W."/>
            <person name="Upadhyaya H.D."/>
            <person name="Yang S.P."/>
            <person name="Shah T."/>
            <person name="Saxena K.B."/>
            <person name="Michael T."/>
            <person name="McCombie W.R."/>
            <person name="Yang B."/>
            <person name="Zhang G."/>
            <person name="Yang H."/>
            <person name="Wang J."/>
            <person name="Spillane C."/>
            <person name="Cook D.R."/>
            <person name="May G.D."/>
            <person name="Xu X."/>
            <person name="Jackson S.A."/>
        </authorList>
    </citation>
    <scope>NUCLEOTIDE SEQUENCE [LARGE SCALE GENOMIC DNA]</scope>
    <source>
        <strain evidence="3">cv. Asha</strain>
    </source>
</reference>
<accession>A0A151SYB6</accession>
<evidence type="ECO:0000259" key="1">
    <source>
        <dbReference type="Pfam" id="PF03732"/>
    </source>
</evidence>
<feature type="domain" description="Retrotransposon gag" evidence="1">
    <location>
        <begin position="80"/>
        <end position="148"/>
    </location>
</feature>
<dbReference type="Pfam" id="PF03732">
    <property type="entry name" value="Retrotrans_gag"/>
    <property type="match status" value="1"/>
</dbReference>
<dbReference type="EMBL" id="CM003612">
    <property type="protein sequence ID" value="KYP59778.1"/>
    <property type="molecule type" value="Genomic_DNA"/>
</dbReference>
<name>A0A151SYB6_CAJCA</name>
<sequence>MEEIRSLLCTQASQNQNEASSIIKNNNSFSENIKSSHHSYSTRISKVEFPRFDGKRMKEWLYKCDQFFMLDGTPAESKVRLASIHLDGIALQWHLNYMRNKFDIYPPWQQYVTDVTMRFGEIYDDPLSSLIQVKQSGTIQDYVDEFELALT</sequence>
<proteinExistence type="predicted"/>
<evidence type="ECO:0000313" key="2">
    <source>
        <dbReference type="EMBL" id="KYP59778.1"/>
    </source>
</evidence>
<dbReference type="InterPro" id="IPR005162">
    <property type="entry name" value="Retrotrans_gag_dom"/>
</dbReference>
<gene>
    <name evidence="2" type="ORF">KK1_015219</name>
</gene>
<dbReference type="AlphaFoldDB" id="A0A151SYB6"/>
<protein>
    <recommendedName>
        <fullName evidence="1">Retrotransposon gag domain-containing protein</fullName>
    </recommendedName>
</protein>
<keyword evidence="3" id="KW-1185">Reference proteome</keyword>
<dbReference type="OMA" id="AYVIEDW"/>
<evidence type="ECO:0000313" key="3">
    <source>
        <dbReference type="Proteomes" id="UP000075243"/>
    </source>
</evidence>